<keyword evidence="3" id="KW-1185">Reference proteome</keyword>
<proteinExistence type="predicted"/>
<name>F4Y1P2_9CYAN</name>
<dbReference type="EMBL" id="GL890970">
    <property type="protein sequence ID" value="EGJ29184.1"/>
    <property type="molecule type" value="Genomic_DNA"/>
</dbReference>
<protein>
    <submittedName>
        <fullName evidence="2">Uncharacterized protein</fullName>
    </submittedName>
</protein>
<gene>
    <name evidence="2" type="ORF">LYNGBM3L_64470</name>
</gene>
<reference evidence="3" key="1">
    <citation type="journal article" date="2011" name="Proc. Natl. Acad. Sci. U.S.A.">
        <title>Genomic insights into the physiology and ecology of the marine filamentous cyanobacterium Lyngbya majuscula.</title>
        <authorList>
            <person name="Jones A.C."/>
            <person name="Monroe E.A."/>
            <person name="Podell S."/>
            <person name="Hess W.R."/>
            <person name="Klages S."/>
            <person name="Esquenazi E."/>
            <person name="Niessen S."/>
            <person name="Hoover H."/>
            <person name="Rothmann M."/>
            <person name="Lasken R.S."/>
            <person name="Yates J.R.III."/>
            <person name="Reinhardt R."/>
            <person name="Kube M."/>
            <person name="Burkart M.D."/>
            <person name="Allen E.E."/>
            <person name="Dorrestein P.C."/>
            <person name="Gerwick W.H."/>
            <person name="Gerwick L."/>
        </authorList>
    </citation>
    <scope>NUCLEOTIDE SEQUENCE [LARGE SCALE GENOMIC DNA]</scope>
    <source>
        <strain evidence="3">3L</strain>
    </source>
</reference>
<dbReference type="AlphaFoldDB" id="F4Y1P2"/>
<feature type="region of interest" description="Disordered" evidence="1">
    <location>
        <begin position="1"/>
        <end position="47"/>
    </location>
</feature>
<evidence type="ECO:0000256" key="1">
    <source>
        <dbReference type="SAM" id="MobiDB-lite"/>
    </source>
</evidence>
<dbReference type="Proteomes" id="UP000003959">
    <property type="component" value="Unassembled WGS sequence"/>
</dbReference>
<sequence length="117" mass="12539">MPRESGVGNRESGVGSGATRGEFNSPTESAPRESGVGKSGKSGKSGKWAEFSGLELNAIGGRPRYANAFVSSFSIALSNLMRYTGFFPSCLLPVPDSRFPIPDSLSLAFFSWERINR</sequence>
<dbReference type="RefSeq" id="WP_008190041.1">
    <property type="nucleotide sequence ID" value="NZ_GL890970.1"/>
</dbReference>
<evidence type="ECO:0000313" key="2">
    <source>
        <dbReference type="EMBL" id="EGJ29184.1"/>
    </source>
</evidence>
<dbReference type="HOGENOM" id="CLU_2082139_0_0_3"/>
<accession>F4Y1P2</accession>
<organism evidence="2 3">
    <name type="scientific">Moorena producens 3L</name>
    <dbReference type="NCBI Taxonomy" id="489825"/>
    <lineage>
        <taxon>Bacteria</taxon>
        <taxon>Bacillati</taxon>
        <taxon>Cyanobacteriota</taxon>
        <taxon>Cyanophyceae</taxon>
        <taxon>Coleofasciculales</taxon>
        <taxon>Coleofasciculaceae</taxon>
        <taxon>Moorena</taxon>
    </lineage>
</organism>
<evidence type="ECO:0000313" key="3">
    <source>
        <dbReference type="Proteomes" id="UP000003959"/>
    </source>
</evidence>